<keyword evidence="1" id="KW-0723">Serine/threonine-protein kinase</keyword>
<proteinExistence type="predicted"/>
<feature type="region of interest" description="Disordered" evidence="7">
    <location>
        <begin position="142"/>
        <end position="170"/>
    </location>
</feature>
<comment type="caution">
    <text evidence="9">The sequence shown here is derived from an EMBL/GenBank/DDBJ whole genome shotgun (WGS) entry which is preliminary data.</text>
</comment>
<dbReference type="GO" id="GO:0004674">
    <property type="term" value="F:protein serine/threonine kinase activity"/>
    <property type="evidence" value="ECO:0007669"/>
    <property type="project" value="UniProtKB-KW"/>
</dbReference>
<evidence type="ECO:0000256" key="3">
    <source>
        <dbReference type="ARBA" id="ARBA00022741"/>
    </source>
</evidence>
<feature type="compositionally biased region" description="Low complexity" evidence="7">
    <location>
        <begin position="33"/>
        <end position="59"/>
    </location>
</feature>
<evidence type="ECO:0000313" key="9">
    <source>
        <dbReference type="EMBL" id="KAG2424702.1"/>
    </source>
</evidence>
<dbReference type="SUPFAM" id="SSF56112">
    <property type="entry name" value="Protein kinase-like (PK-like)"/>
    <property type="match status" value="1"/>
</dbReference>
<reference evidence="9" key="1">
    <citation type="journal article" date="2020" name="bioRxiv">
        <title>Comparative genomics of Chlamydomonas.</title>
        <authorList>
            <person name="Craig R.J."/>
            <person name="Hasan A.R."/>
            <person name="Ness R.W."/>
            <person name="Keightley P.D."/>
        </authorList>
    </citation>
    <scope>NUCLEOTIDE SEQUENCE</scope>
    <source>
        <strain evidence="9">SAG 7.73</strain>
    </source>
</reference>
<keyword evidence="4" id="KW-0418">Kinase</keyword>
<dbReference type="GO" id="GO:0005524">
    <property type="term" value="F:ATP binding"/>
    <property type="evidence" value="ECO:0007669"/>
    <property type="project" value="UniProtKB-UniRule"/>
</dbReference>
<dbReference type="PANTHER" id="PTHR44329">
    <property type="entry name" value="SERINE/THREONINE-PROTEIN KINASE TNNI3K-RELATED"/>
    <property type="match status" value="1"/>
</dbReference>
<dbReference type="PROSITE" id="PS50011">
    <property type="entry name" value="PROTEIN_KINASE_DOM"/>
    <property type="match status" value="1"/>
</dbReference>
<organism evidence="9 10">
    <name type="scientific">Chlamydomonas incerta</name>
    <dbReference type="NCBI Taxonomy" id="51695"/>
    <lineage>
        <taxon>Eukaryota</taxon>
        <taxon>Viridiplantae</taxon>
        <taxon>Chlorophyta</taxon>
        <taxon>core chlorophytes</taxon>
        <taxon>Chlorophyceae</taxon>
        <taxon>CS clade</taxon>
        <taxon>Chlamydomonadales</taxon>
        <taxon>Chlamydomonadaceae</taxon>
        <taxon>Chlamydomonas</taxon>
    </lineage>
</organism>
<keyword evidence="10" id="KW-1185">Reference proteome</keyword>
<dbReference type="PANTHER" id="PTHR44329:SF214">
    <property type="entry name" value="PROTEIN KINASE DOMAIN-CONTAINING PROTEIN"/>
    <property type="match status" value="1"/>
</dbReference>
<dbReference type="AlphaFoldDB" id="A0A835SCE0"/>
<evidence type="ECO:0000256" key="7">
    <source>
        <dbReference type="SAM" id="MobiDB-lite"/>
    </source>
</evidence>
<dbReference type="InterPro" id="IPR000719">
    <property type="entry name" value="Prot_kinase_dom"/>
</dbReference>
<sequence>MEPHAVAASSNNRNRQEQQLQVPVVNDDEGMGTRRAAARASAGTACDDSSGNVGGSSEEGQNRAGHPVIISEGSGRVGSEAAVGGDSGHGGGGASGGGGSGNSRTGRTGGGGASSSGASGSGTGSILSGVIGYSACGGSSGGGGGSSGGGSSGGGGGFSSGGGLGGGSSSRQGLQALRYQELRASQVVKCEAHQILDGISLAQQMLGQGAYGVVVPGTYHGLRCAVKVIIAERLDKPALRELLLAPAISHANLVQTYTSRCARLTHEFFDHLEGVDRVAVAALEGRRRATIKDDAKPRLLQPIPYQSGDGFGDPGGNVNADPYRVLHWVLWHVQAATGAYAIIIVQELCTKGTLNAAIRHGIFRPSATDPQWNMRLARRALLRTALELARGLLHLHDTGLVHGDVKPANVLLASSRDDRRGFSAKVADFGLVHVLPHSANSVATDNCCGSPAYMAPEAFTGTASRATDVYSFGVCIWELLTSQSPYRDAAAGGATSLIKDLVAGRVPALEWPHGAEMSAGIIALGSRCMRREPAERPSFKDIVQELVDIERGIRAQLLYGGAAPAPAPAPAAVP</sequence>
<dbReference type="Gene3D" id="3.30.200.20">
    <property type="entry name" value="Phosphorylase Kinase, domain 1"/>
    <property type="match status" value="1"/>
</dbReference>
<evidence type="ECO:0000256" key="5">
    <source>
        <dbReference type="ARBA" id="ARBA00022840"/>
    </source>
</evidence>
<feature type="compositionally biased region" description="Gly residues" evidence="7">
    <location>
        <begin position="85"/>
        <end position="121"/>
    </location>
</feature>
<protein>
    <recommendedName>
        <fullName evidence="8">Protein kinase domain-containing protein</fullName>
    </recommendedName>
</protein>
<evidence type="ECO:0000256" key="1">
    <source>
        <dbReference type="ARBA" id="ARBA00022527"/>
    </source>
</evidence>
<keyword evidence="3 6" id="KW-0547">Nucleotide-binding</keyword>
<dbReference type="Gene3D" id="1.10.510.10">
    <property type="entry name" value="Transferase(Phosphotransferase) domain 1"/>
    <property type="match status" value="1"/>
</dbReference>
<dbReference type="SMART" id="SM00220">
    <property type="entry name" value="S_TKc"/>
    <property type="match status" value="1"/>
</dbReference>
<evidence type="ECO:0000256" key="4">
    <source>
        <dbReference type="ARBA" id="ARBA00022777"/>
    </source>
</evidence>
<feature type="domain" description="Protein kinase" evidence="8">
    <location>
        <begin position="200"/>
        <end position="547"/>
    </location>
</feature>
<dbReference type="OrthoDB" id="1711006at2759"/>
<name>A0A835SCE0_CHLIN</name>
<accession>A0A835SCE0</accession>
<feature type="region of interest" description="Disordered" evidence="7">
    <location>
        <begin position="1"/>
        <end position="121"/>
    </location>
</feature>
<dbReference type="InterPro" id="IPR051681">
    <property type="entry name" value="Ser/Thr_Kinases-Pseudokinases"/>
</dbReference>
<dbReference type="Pfam" id="PF07714">
    <property type="entry name" value="PK_Tyr_Ser-Thr"/>
    <property type="match status" value="1"/>
</dbReference>
<dbReference type="InterPro" id="IPR011009">
    <property type="entry name" value="Kinase-like_dom_sf"/>
</dbReference>
<dbReference type="InterPro" id="IPR001245">
    <property type="entry name" value="Ser-Thr/Tyr_kinase_cat_dom"/>
</dbReference>
<keyword evidence="2" id="KW-0808">Transferase</keyword>
<gene>
    <name evidence="9" type="ORF">HXX76_014278</name>
</gene>
<feature type="binding site" evidence="6">
    <location>
        <position position="227"/>
    </location>
    <ligand>
        <name>ATP</name>
        <dbReference type="ChEBI" id="CHEBI:30616"/>
    </ligand>
</feature>
<keyword evidence="5 6" id="KW-0067">ATP-binding</keyword>
<evidence type="ECO:0000259" key="8">
    <source>
        <dbReference type="PROSITE" id="PS50011"/>
    </source>
</evidence>
<evidence type="ECO:0000313" key="10">
    <source>
        <dbReference type="Proteomes" id="UP000650467"/>
    </source>
</evidence>
<dbReference type="PROSITE" id="PS00108">
    <property type="entry name" value="PROTEIN_KINASE_ST"/>
    <property type="match status" value="1"/>
</dbReference>
<dbReference type="Proteomes" id="UP000650467">
    <property type="component" value="Unassembled WGS sequence"/>
</dbReference>
<dbReference type="InterPro" id="IPR017441">
    <property type="entry name" value="Protein_kinase_ATP_BS"/>
</dbReference>
<dbReference type="InterPro" id="IPR008271">
    <property type="entry name" value="Ser/Thr_kinase_AS"/>
</dbReference>
<evidence type="ECO:0000256" key="2">
    <source>
        <dbReference type="ARBA" id="ARBA00022679"/>
    </source>
</evidence>
<dbReference type="EMBL" id="JAEHOC010000062">
    <property type="protein sequence ID" value="KAG2424702.1"/>
    <property type="molecule type" value="Genomic_DNA"/>
</dbReference>
<evidence type="ECO:0000256" key="6">
    <source>
        <dbReference type="PROSITE-ProRule" id="PRU10141"/>
    </source>
</evidence>
<feature type="compositionally biased region" description="Gly residues" evidence="7">
    <location>
        <begin position="142"/>
        <end position="168"/>
    </location>
</feature>
<dbReference type="PROSITE" id="PS00107">
    <property type="entry name" value="PROTEIN_KINASE_ATP"/>
    <property type="match status" value="1"/>
</dbReference>
<feature type="compositionally biased region" description="Polar residues" evidence="7">
    <location>
        <begin position="8"/>
        <end position="21"/>
    </location>
</feature>